<evidence type="ECO:0000256" key="1">
    <source>
        <dbReference type="SAM" id="MobiDB-lite"/>
    </source>
</evidence>
<dbReference type="PANTHER" id="PTHR21616:SF2">
    <property type="entry name" value="CENTROSOME AND SPINDLE POLE-ASSOCIATED PROTEIN 1"/>
    <property type="match status" value="1"/>
</dbReference>
<gene>
    <name evidence="2" type="ORF">RIMI_LOCUS20930122</name>
</gene>
<keyword evidence="3" id="KW-1185">Reference proteome</keyword>
<organism evidence="2 3">
    <name type="scientific">Ranitomeya imitator</name>
    <name type="common">mimic poison frog</name>
    <dbReference type="NCBI Taxonomy" id="111125"/>
    <lineage>
        <taxon>Eukaryota</taxon>
        <taxon>Metazoa</taxon>
        <taxon>Chordata</taxon>
        <taxon>Craniata</taxon>
        <taxon>Vertebrata</taxon>
        <taxon>Euteleostomi</taxon>
        <taxon>Amphibia</taxon>
        <taxon>Batrachia</taxon>
        <taxon>Anura</taxon>
        <taxon>Neobatrachia</taxon>
        <taxon>Hyloidea</taxon>
        <taxon>Dendrobatidae</taxon>
        <taxon>Dendrobatinae</taxon>
        <taxon>Ranitomeya</taxon>
    </lineage>
</organism>
<proteinExistence type="predicted"/>
<dbReference type="Proteomes" id="UP001176940">
    <property type="component" value="Unassembled WGS sequence"/>
</dbReference>
<feature type="non-terminal residue" evidence="2">
    <location>
        <position position="1"/>
    </location>
</feature>
<feature type="region of interest" description="Disordered" evidence="1">
    <location>
        <begin position="41"/>
        <end position="61"/>
    </location>
</feature>
<reference evidence="2" key="1">
    <citation type="submission" date="2023-07" db="EMBL/GenBank/DDBJ databases">
        <authorList>
            <person name="Stuckert A."/>
        </authorList>
    </citation>
    <scope>NUCLEOTIDE SEQUENCE</scope>
</reference>
<sequence>DNKQRPGAGRGASLGAFPEERPRQTREAVISYQEELERQIRERNDRRRKEKEEREHYEAKLEADMKSYNPWGKGGGGAPLKDQKGNLITDLKQMHKLNEDAYQNPEVRAFEDRRAVVAVDTSLADHATSTGKI</sequence>
<comment type="caution">
    <text evidence="2">The sequence shown here is derived from an EMBL/GenBank/DDBJ whole genome shotgun (WGS) entry which is preliminary data.</text>
</comment>
<protein>
    <submittedName>
        <fullName evidence="2">Uncharacterized protein</fullName>
    </submittedName>
</protein>
<name>A0ABN9MH30_9NEOB</name>
<feature type="region of interest" description="Disordered" evidence="1">
    <location>
        <begin position="1"/>
        <end position="25"/>
    </location>
</feature>
<evidence type="ECO:0000313" key="2">
    <source>
        <dbReference type="EMBL" id="CAJ0966085.1"/>
    </source>
</evidence>
<accession>A0ABN9MH30</accession>
<dbReference type="InterPro" id="IPR026708">
    <property type="entry name" value="CSPP1"/>
</dbReference>
<dbReference type="PANTHER" id="PTHR21616">
    <property type="entry name" value="CENTROSOME SPINDLE POLE ASSOCIATED PROTEIN"/>
    <property type="match status" value="1"/>
</dbReference>
<feature type="non-terminal residue" evidence="2">
    <location>
        <position position="133"/>
    </location>
</feature>
<evidence type="ECO:0000313" key="3">
    <source>
        <dbReference type="Proteomes" id="UP001176940"/>
    </source>
</evidence>
<dbReference type="EMBL" id="CAUEEQ010071874">
    <property type="protein sequence ID" value="CAJ0966085.1"/>
    <property type="molecule type" value="Genomic_DNA"/>
</dbReference>